<proteinExistence type="inferred from homology"/>
<organism evidence="8 9">
    <name type="scientific">Natronoglomus mannanivorans</name>
    <dbReference type="NCBI Taxonomy" id="2979990"/>
    <lineage>
        <taxon>Archaea</taxon>
        <taxon>Methanobacteriati</taxon>
        <taxon>Methanobacteriota</taxon>
        <taxon>Stenosarchaea group</taxon>
        <taxon>Halobacteria</taxon>
        <taxon>Halobacteriales</taxon>
        <taxon>Natrialbaceae</taxon>
        <taxon>Natronoglomus</taxon>
    </lineage>
</organism>
<evidence type="ECO:0000313" key="8">
    <source>
        <dbReference type="EMBL" id="MCU4744645.1"/>
    </source>
</evidence>
<feature type="domain" description="Glycoside hydrolase family 29 N-terminal" evidence="7">
    <location>
        <begin position="9"/>
        <end position="344"/>
    </location>
</feature>
<dbReference type="PRINTS" id="PR00741">
    <property type="entry name" value="GLHYDRLASE29"/>
</dbReference>
<dbReference type="EMBL" id="JAOPKA010000036">
    <property type="protein sequence ID" value="MCU4744645.1"/>
    <property type="molecule type" value="Genomic_DNA"/>
</dbReference>
<accession>A0AAP2Z4C8</accession>
<evidence type="ECO:0000256" key="2">
    <source>
        <dbReference type="ARBA" id="ARBA00007951"/>
    </source>
</evidence>
<dbReference type="InterPro" id="IPR017853">
    <property type="entry name" value="GH"/>
</dbReference>
<dbReference type="Pfam" id="PF01120">
    <property type="entry name" value="Alpha_L_fucos"/>
    <property type="match status" value="1"/>
</dbReference>
<dbReference type="PANTHER" id="PTHR10030">
    <property type="entry name" value="ALPHA-L-FUCOSIDASE"/>
    <property type="match status" value="1"/>
</dbReference>
<evidence type="ECO:0000256" key="1">
    <source>
        <dbReference type="ARBA" id="ARBA00004071"/>
    </source>
</evidence>
<keyword evidence="4" id="KW-0732">Signal</keyword>
<dbReference type="GO" id="GO:0004560">
    <property type="term" value="F:alpha-L-fucosidase activity"/>
    <property type="evidence" value="ECO:0007669"/>
    <property type="project" value="InterPro"/>
</dbReference>
<comment type="caution">
    <text evidence="8">The sequence shown here is derived from an EMBL/GenBank/DDBJ whole genome shotgun (WGS) entry which is preliminary data.</text>
</comment>
<keyword evidence="5" id="KW-0378">Hydrolase</keyword>
<sequence length="443" mass="50390">MHSDTDERRLRWFTEASLGLFVHWGLSSVAGDVEISWGLVRDKPWTDADDPDKVVEDLPGTEMDAEEYWALADDFDPDAYDPDRWLAAARRAGMEYAVLTAKHHDGFALWPTDHGDFGVGEHLGGRDLVGEFVDACRRQGLKAGLYFSLPDWHHPDFPRPVEHADLVAANPDAFSTASTEYGEPPSLTEEELVSFESYYRDTKAQVEELVTDYGIDLLWFDLPIWPESLDHRLEAIYEMAWSANPELVINGRTHGYDVLGDYYTPENELPERPLDKPWEICQLWASPAWSYHEEEEYRDLSWLLPRLATTVGRGGNMLLNVGPRSNGSLPDGAYEQLENLERWMCHSEPAVADVDAGPWPERADIPITRRNGIWYLHVLEGTDEDVVVTDVPEPVSVRSLRTHSELAYTYDGRELAVSVPHEERESPNEVVVVRWPSSHTHLL</sequence>
<dbReference type="AlphaFoldDB" id="A0AAP2Z4C8"/>
<comment type="similarity">
    <text evidence="2">Belongs to the glycosyl hydrolase 29 family.</text>
</comment>
<dbReference type="Proteomes" id="UP001321018">
    <property type="component" value="Unassembled WGS sequence"/>
</dbReference>
<evidence type="ECO:0000256" key="5">
    <source>
        <dbReference type="ARBA" id="ARBA00022801"/>
    </source>
</evidence>
<dbReference type="InterPro" id="IPR057739">
    <property type="entry name" value="Glyco_hydro_29_N"/>
</dbReference>
<protein>
    <recommendedName>
        <fullName evidence="3">alpha-L-fucosidase</fullName>
        <ecNumber evidence="3">3.2.1.51</ecNumber>
    </recommendedName>
</protein>
<evidence type="ECO:0000256" key="3">
    <source>
        <dbReference type="ARBA" id="ARBA00012662"/>
    </source>
</evidence>
<reference evidence="8" key="1">
    <citation type="submission" date="2022-09" db="EMBL/GenBank/DDBJ databases">
        <title>Enrichment on poylsaccharides allowed isolation of novel metabolic and taxonomic groups of Haloarchaea.</title>
        <authorList>
            <person name="Sorokin D.Y."/>
            <person name="Elcheninov A.G."/>
            <person name="Khizhniak T.V."/>
            <person name="Kolganova T.V."/>
            <person name="Kublanov I.V."/>
        </authorList>
    </citation>
    <scope>NUCLEOTIDE SEQUENCE</scope>
    <source>
        <strain evidence="8">AArc-xg1-1</strain>
    </source>
</reference>
<name>A0AAP2Z4C8_9EURY</name>
<gene>
    <name evidence="8" type="ORF">OB960_25070</name>
</gene>
<dbReference type="InterPro" id="IPR000933">
    <property type="entry name" value="Glyco_hydro_29"/>
</dbReference>
<dbReference type="GO" id="GO:0006004">
    <property type="term" value="P:fucose metabolic process"/>
    <property type="evidence" value="ECO:0007669"/>
    <property type="project" value="InterPro"/>
</dbReference>
<evidence type="ECO:0000256" key="4">
    <source>
        <dbReference type="ARBA" id="ARBA00022729"/>
    </source>
</evidence>
<dbReference type="SUPFAM" id="SSF51445">
    <property type="entry name" value="(Trans)glycosidases"/>
    <property type="match status" value="1"/>
</dbReference>
<dbReference type="EC" id="3.2.1.51" evidence="3"/>
<evidence type="ECO:0000313" key="9">
    <source>
        <dbReference type="Proteomes" id="UP001321018"/>
    </source>
</evidence>
<dbReference type="GO" id="GO:0005764">
    <property type="term" value="C:lysosome"/>
    <property type="evidence" value="ECO:0007669"/>
    <property type="project" value="TreeGrafter"/>
</dbReference>
<dbReference type="PANTHER" id="PTHR10030:SF37">
    <property type="entry name" value="ALPHA-L-FUCOSIDASE-RELATED"/>
    <property type="match status" value="1"/>
</dbReference>
<dbReference type="InterPro" id="IPR016286">
    <property type="entry name" value="FUC_metazoa-typ"/>
</dbReference>
<keyword evidence="6" id="KW-0326">Glycosidase</keyword>
<dbReference type="Gene3D" id="3.20.20.80">
    <property type="entry name" value="Glycosidases"/>
    <property type="match status" value="1"/>
</dbReference>
<dbReference type="GO" id="GO:0016139">
    <property type="term" value="P:glycoside catabolic process"/>
    <property type="evidence" value="ECO:0007669"/>
    <property type="project" value="TreeGrafter"/>
</dbReference>
<evidence type="ECO:0000256" key="6">
    <source>
        <dbReference type="ARBA" id="ARBA00023295"/>
    </source>
</evidence>
<comment type="function">
    <text evidence="1">Alpha-L-fucosidase is responsible for hydrolyzing the alpha-1,6-linked fucose joined to the reducing-end N-acetylglucosamine of the carbohydrate moieties of glycoproteins.</text>
</comment>
<dbReference type="SMART" id="SM00812">
    <property type="entry name" value="Alpha_L_fucos"/>
    <property type="match status" value="1"/>
</dbReference>
<dbReference type="RefSeq" id="WP_338006446.1">
    <property type="nucleotide sequence ID" value="NZ_JAOPKA010000036.1"/>
</dbReference>
<dbReference type="PIRSF" id="PIRSF001092">
    <property type="entry name" value="Alpha-L-fucosidase"/>
    <property type="match status" value="1"/>
</dbReference>
<evidence type="ECO:0000259" key="7">
    <source>
        <dbReference type="Pfam" id="PF01120"/>
    </source>
</evidence>